<dbReference type="AlphaFoldDB" id="A0A1J8QH39"/>
<dbReference type="Proteomes" id="UP000183567">
    <property type="component" value="Unassembled WGS sequence"/>
</dbReference>
<comment type="caution">
    <text evidence="2">The sequence shown here is derived from an EMBL/GenBank/DDBJ whole genome shotgun (WGS) entry which is preliminary data.</text>
</comment>
<evidence type="ECO:0000256" key="1">
    <source>
        <dbReference type="SAM" id="SignalP"/>
    </source>
</evidence>
<reference evidence="2 3" key="1">
    <citation type="submission" date="2016-03" db="EMBL/GenBank/DDBJ databases">
        <title>Comparative genomics of the ectomycorrhizal sister species Rhizopogon vinicolor and Rhizopogon vesiculosus (Basidiomycota: Boletales) reveals a divergence of the mating type B locus.</title>
        <authorList>
            <person name="Mujic A.B."/>
            <person name="Kuo A."/>
            <person name="Tritt A."/>
            <person name="Lipzen A."/>
            <person name="Chen C."/>
            <person name="Johnson J."/>
            <person name="Sharma A."/>
            <person name="Barry K."/>
            <person name="Grigoriev I.V."/>
            <person name="Spatafora J.W."/>
        </authorList>
    </citation>
    <scope>NUCLEOTIDE SEQUENCE [LARGE SCALE GENOMIC DNA]</scope>
    <source>
        <strain evidence="2 3">AM-OR11-056</strain>
    </source>
</reference>
<organism evidence="2 3">
    <name type="scientific">Rhizopogon vesiculosus</name>
    <dbReference type="NCBI Taxonomy" id="180088"/>
    <lineage>
        <taxon>Eukaryota</taxon>
        <taxon>Fungi</taxon>
        <taxon>Dikarya</taxon>
        <taxon>Basidiomycota</taxon>
        <taxon>Agaricomycotina</taxon>
        <taxon>Agaricomycetes</taxon>
        <taxon>Agaricomycetidae</taxon>
        <taxon>Boletales</taxon>
        <taxon>Suillineae</taxon>
        <taxon>Rhizopogonaceae</taxon>
        <taxon>Rhizopogon</taxon>
    </lineage>
</organism>
<feature type="signal peptide" evidence="1">
    <location>
        <begin position="1"/>
        <end position="18"/>
    </location>
</feature>
<sequence>MLLLLILSRISFNPLVRDAVSPQVGKIVEDHLKLFNETDLDMLNHCM</sequence>
<name>A0A1J8QH39_9AGAM</name>
<evidence type="ECO:0000313" key="2">
    <source>
        <dbReference type="EMBL" id="OJA19259.1"/>
    </source>
</evidence>
<keyword evidence="3" id="KW-1185">Reference proteome</keyword>
<dbReference type="EMBL" id="LVVM01001112">
    <property type="protein sequence ID" value="OJA19259.1"/>
    <property type="molecule type" value="Genomic_DNA"/>
</dbReference>
<protein>
    <submittedName>
        <fullName evidence="2">Uncharacterized protein</fullName>
    </submittedName>
</protein>
<proteinExistence type="predicted"/>
<accession>A0A1J8QH39</accession>
<evidence type="ECO:0000313" key="3">
    <source>
        <dbReference type="Proteomes" id="UP000183567"/>
    </source>
</evidence>
<keyword evidence="1" id="KW-0732">Signal</keyword>
<feature type="chain" id="PRO_5012543482" evidence="1">
    <location>
        <begin position="19"/>
        <end position="47"/>
    </location>
</feature>
<dbReference type="OrthoDB" id="2691171at2759"/>
<gene>
    <name evidence="2" type="ORF">AZE42_07102</name>
</gene>